<evidence type="ECO:0000256" key="6">
    <source>
        <dbReference type="ARBA" id="ARBA00022884"/>
    </source>
</evidence>
<evidence type="ECO:0000256" key="3">
    <source>
        <dbReference type="ARBA" id="ARBA00022722"/>
    </source>
</evidence>
<accession>B0RIZ8</accession>
<comment type="similarity">
    <text evidence="1">Belongs to the HicA mRNA interferase family.</text>
</comment>
<dbReference type="HOGENOM" id="CLU_2768384_0_0_11"/>
<sequence length="69" mass="7566">MKPQKSRDVKKHLRAAGWVYIRDAKGSHEVWGTSDGSVTLPVPFGHKEITPGVLAQLEAKGVAMPEGWK</sequence>
<dbReference type="GeneID" id="29469746"/>
<dbReference type="GO" id="GO:0004519">
    <property type="term" value="F:endonuclease activity"/>
    <property type="evidence" value="ECO:0007669"/>
    <property type="project" value="UniProtKB-KW"/>
</dbReference>
<dbReference type="InterPro" id="IPR038570">
    <property type="entry name" value="HicA_sf"/>
</dbReference>
<keyword evidence="7" id="KW-0346">Stress response</keyword>
<keyword evidence="6" id="KW-0694">RNA-binding</keyword>
<gene>
    <name evidence="8" type="ordered locus">pCS0003</name>
</gene>
<geneLocation type="plasmid" evidence="8 9">
    <name>pCS1</name>
</geneLocation>
<evidence type="ECO:0000256" key="4">
    <source>
        <dbReference type="ARBA" id="ARBA00022759"/>
    </source>
</evidence>
<proteinExistence type="inferred from homology"/>
<dbReference type="Gene3D" id="3.30.920.30">
    <property type="entry name" value="Hypothetical protein"/>
    <property type="match status" value="1"/>
</dbReference>
<dbReference type="SUPFAM" id="SSF54786">
    <property type="entry name" value="YcfA/nrd intein domain"/>
    <property type="match status" value="1"/>
</dbReference>
<evidence type="ECO:0000256" key="2">
    <source>
        <dbReference type="ARBA" id="ARBA00022649"/>
    </source>
</evidence>
<evidence type="ECO:0000313" key="9">
    <source>
        <dbReference type="Proteomes" id="UP000001318"/>
    </source>
</evidence>
<keyword evidence="2" id="KW-1277">Toxin-antitoxin system</keyword>
<reference evidence="8 9" key="1">
    <citation type="journal article" date="2008" name="J. Bacteriol.">
        <title>Genome of the actinomycete plant pathogen Clavibacter michiganensis subsp. sepedonicus suggests recent niche adaptation.</title>
        <authorList>
            <person name="Bentley S.D."/>
            <person name="Corton C."/>
            <person name="Brown S.E."/>
            <person name="Barron A."/>
            <person name="Clark L."/>
            <person name="Doggett J."/>
            <person name="Harris B."/>
            <person name="Ormond D."/>
            <person name="Quail M.A."/>
            <person name="May G."/>
            <person name="Francis D."/>
            <person name="Knudson D."/>
            <person name="Parkhill J."/>
            <person name="Ishimaru C.A."/>
        </authorList>
    </citation>
    <scope>NUCLEOTIDE SEQUENCE [LARGE SCALE GENOMIC DNA]</scope>
    <source>
        <strain evidence="9">ATCC 33113 / DSM 20744 / JCM 9667 / LMG 2889 / ICMP 2535 / C-1</strain>
    </source>
</reference>
<dbReference type="Proteomes" id="UP000001318">
    <property type="component" value="Plasmid pCS1"/>
</dbReference>
<dbReference type="KEGG" id="cms:pCS0003"/>
<dbReference type="GO" id="GO:0003729">
    <property type="term" value="F:mRNA binding"/>
    <property type="evidence" value="ECO:0007669"/>
    <property type="project" value="InterPro"/>
</dbReference>
<keyword evidence="4" id="KW-0255">Endonuclease</keyword>
<keyword evidence="8" id="KW-0614">Plasmid</keyword>
<organism evidence="8 9">
    <name type="scientific">Clavibacter sepedonicus</name>
    <name type="common">Clavibacter michiganensis subsp. sepedonicus</name>
    <dbReference type="NCBI Taxonomy" id="31964"/>
    <lineage>
        <taxon>Bacteria</taxon>
        <taxon>Bacillati</taxon>
        <taxon>Actinomycetota</taxon>
        <taxon>Actinomycetes</taxon>
        <taxon>Micrococcales</taxon>
        <taxon>Microbacteriaceae</taxon>
        <taxon>Clavibacter</taxon>
    </lineage>
</organism>
<evidence type="ECO:0000313" key="8">
    <source>
        <dbReference type="EMBL" id="CAQ03186.1"/>
    </source>
</evidence>
<keyword evidence="3" id="KW-0540">Nuclease</keyword>
<dbReference type="RefSeq" id="WP_012296843.1">
    <property type="nucleotide sequence ID" value="NC_010399.1"/>
</dbReference>
<keyword evidence="9" id="KW-1185">Reference proteome</keyword>
<evidence type="ECO:0000256" key="5">
    <source>
        <dbReference type="ARBA" id="ARBA00022801"/>
    </source>
</evidence>
<evidence type="ECO:0000256" key="7">
    <source>
        <dbReference type="ARBA" id="ARBA00023016"/>
    </source>
</evidence>
<protein>
    <submittedName>
        <fullName evidence="8">Uncharacterized protein</fullName>
    </submittedName>
</protein>
<dbReference type="EMBL" id="AM849035">
    <property type="protein sequence ID" value="CAQ03186.1"/>
    <property type="molecule type" value="Genomic_DNA"/>
</dbReference>
<evidence type="ECO:0000256" key="1">
    <source>
        <dbReference type="ARBA" id="ARBA00006620"/>
    </source>
</evidence>
<dbReference type="Pfam" id="PF07927">
    <property type="entry name" value="HicA_toxin"/>
    <property type="match status" value="1"/>
</dbReference>
<dbReference type="InterPro" id="IPR012933">
    <property type="entry name" value="HicA_mRNA_interferase"/>
</dbReference>
<keyword evidence="5" id="KW-0378">Hydrolase</keyword>
<dbReference type="OrthoDB" id="4425504at2"/>
<dbReference type="AlphaFoldDB" id="B0RIZ8"/>
<name>B0RIZ8_CLASE</name>
<dbReference type="GO" id="GO:0016787">
    <property type="term" value="F:hydrolase activity"/>
    <property type="evidence" value="ECO:0007669"/>
    <property type="project" value="UniProtKB-KW"/>
</dbReference>